<name>A0A7J5U4A7_9BACT</name>
<dbReference type="SUPFAM" id="SSF53474">
    <property type="entry name" value="alpha/beta-Hydrolases"/>
    <property type="match status" value="1"/>
</dbReference>
<dbReference type="GO" id="GO:0016787">
    <property type="term" value="F:hydrolase activity"/>
    <property type="evidence" value="ECO:0007669"/>
    <property type="project" value="UniProtKB-KW"/>
</dbReference>
<comment type="caution">
    <text evidence="3">The sequence shown here is derived from an EMBL/GenBank/DDBJ whole genome shotgun (WGS) entry which is preliminary data.</text>
</comment>
<dbReference type="Gene3D" id="3.40.50.1820">
    <property type="entry name" value="alpha/beta hydrolase"/>
    <property type="match status" value="1"/>
</dbReference>
<evidence type="ECO:0000313" key="3">
    <source>
        <dbReference type="EMBL" id="KAB7732596.1"/>
    </source>
</evidence>
<dbReference type="InterPro" id="IPR049492">
    <property type="entry name" value="BD-FAE-like_dom"/>
</dbReference>
<reference evidence="3 4" key="1">
    <citation type="submission" date="2019-10" db="EMBL/GenBank/DDBJ databases">
        <title>Rudanella paleaurantiibacter sp. nov., isolated from sludge.</title>
        <authorList>
            <person name="Xu S.Q."/>
        </authorList>
    </citation>
    <scope>NUCLEOTIDE SEQUENCE [LARGE SCALE GENOMIC DNA]</scope>
    <source>
        <strain evidence="3 4">HX-22-17</strain>
    </source>
</reference>
<dbReference type="Proteomes" id="UP000488299">
    <property type="component" value="Unassembled WGS sequence"/>
</dbReference>
<feature type="domain" description="BD-FAE-like" evidence="2">
    <location>
        <begin position="49"/>
        <end position="229"/>
    </location>
</feature>
<sequence>MGTLPVVLTVFVLLIVTTATGWARPSKRTRDIPYLAPNTAGFDPERHLLDVYQPRRKSATPRPVVVFIHGGSWNSGSKKIYWFIGRRLAKQGFVAVIINYRLAPAVEVPAMADDCARAVGWVASQISAYGGDPSRIYVMGHSAGGGLAALLASGPTVFTRNGLPTGLVKGAILNDPAGINMYDYLQKMEYPDDRKFLIPFGKEPAGWQAVSPQYQVQAGAPPMLLYTGGRTYPSIIKGTEEFHQTLQKLGVQSQYRVIPGRKHVPMVTGLFWKNNIIYRDLRDLAKP</sequence>
<dbReference type="Pfam" id="PF20434">
    <property type="entry name" value="BD-FAE"/>
    <property type="match status" value="1"/>
</dbReference>
<keyword evidence="1 3" id="KW-0378">Hydrolase</keyword>
<dbReference type="InterPro" id="IPR029058">
    <property type="entry name" value="AB_hydrolase_fold"/>
</dbReference>
<dbReference type="EMBL" id="WELI01000001">
    <property type="protein sequence ID" value="KAB7732596.1"/>
    <property type="molecule type" value="Genomic_DNA"/>
</dbReference>
<evidence type="ECO:0000313" key="4">
    <source>
        <dbReference type="Proteomes" id="UP000488299"/>
    </source>
</evidence>
<dbReference type="InterPro" id="IPR050300">
    <property type="entry name" value="GDXG_lipolytic_enzyme"/>
</dbReference>
<dbReference type="PANTHER" id="PTHR48081:SF33">
    <property type="entry name" value="KYNURENINE FORMAMIDASE"/>
    <property type="match status" value="1"/>
</dbReference>
<keyword evidence="4" id="KW-1185">Reference proteome</keyword>
<organism evidence="3 4">
    <name type="scientific">Rudanella paleaurantiibacter</name>
    <dbReference type="NCBI Taxonomy" id="2614655"/>
    <lineage>
        <taxon>Bacteria</taxon>
        <taxon>Pseudomonadati</taxon>
        <taxon>Bacteroidota</taxon>
        <taxon>Cytophagia</taxon>
        <taxon>Cytophagales</taxon>
        <taxon>Cytophagaceae</taxon>
        <taxon>Rudanella</taxon>
    </lineage>
</organism>
<evidence type="ECO:0000259" key="2">
    <source>
        <dbReference type="Pfam" id="PF20434"/>
    </source>
</evidence>
<proteinExistence type="predicted"/>
<evidence type="ECO:0000256" key="1">
    <source>
        <dbReference type="ARBA" id="ARBA00022801"/>
    </source>
</evidence>
<dbReference type="PANTHER" id="PTHR48081">
    <property type="entry name" value="AB HYDROLASE SUPERFAMILY PROTEIN C4A8.06C"/>
    <property type="match status" value="1"/>
</dbReference>
<gene>
    <name evidence="3" type="ORF">F5984_01165</name>
</gene>
<accession>A0A7J5U4A7</accession>
<dbReference type="AlphaFoldDB" id="A0A7J5U4A7"/>
<protein>
    <submittedName>
        <fullName evidence="3">Alpha/beta fold hydrolase</fullName>
    </submittedName>
</protein>